<protein>
    <submittedName>
        <fullName evidence="2">Putative flagella-related protein G</fullName>
    </submittedName>
</protein>
<dbReference type="PANTHER" id="PTHR42200:SF1">
    <property type="entry name" value="FLAGELLA-RELATED PROTEIN G-RELATED"/>
    <property type="match status" value="1"/>
</dbReference>
<accession>A0A7G2DBP7</accession>
<dbReference type="AlphaFoldDB" id="A0A7G2DBP7"/>
<gene>
    <name evidence="2" type="primary">flaG</name>
    <name evidence="2" type="ORF">TIRI35C_1415</name>
</gene>
<dbReference type="InterPro" id="IPR002774">
    <property type="entry name" value="Flagellin_arc-type"/>
</dbReference>
<dbReference type="GO" id="GO:0097588">
    <property type="term" value="P:archaeal or bacterial-type flagellum-dependent cell motility"/>
    <property type="evidence" value="ECO:0007669"/>
    <property type="project" value="InterPro"/>
</dbReference>
<dbReference type="Pfam" id="PF01917">
    <property type="entry name" value="Flagellin_arch-type"/>
    <property type="match status" value="1"/>
</dbReference>
<keyword evidence="3" id="KW-1185">Reference proteome</keyword>
<evidence type="ECO:0000313" key="3">
    <source>
        <dbReference type="Proteomes" id="UP000516304"/>
    </source>
</evidence>
<keyword evidence="1" id="KW-0812">Transmembrane</keyword>
<dbReference type="KEGG" id="tcq:TIRI35C_1415"/>
<keyword evidence="2" id="KW-0966">Cell projection</keyword>
<keyword evidence="2" id="KW-0282">Flagellum</keyword>
<name>A0A7G2DBP7_9EURY</name>
<dbReference type="EMBL" id="LR881183">
    <property type="protein sequence ID" value="CAD5244569.1"/>
    <property type="molecule type" value="Genomic_DNA"/>
</dbReference>
<feature type="transmembrane region" description="Helical" evidence="1">
    <location>
        <begin position="9"/>
        <end position="29"/>
    </location>
</feature>
<dbReference type="Proteomes" id="UP000516304">
    <property type="component" value="Chromosome TIRI35C"/>
</dbReference>
<dbReference type="GO" id="GO:0005198">
    <property type="term" value="F:structural molecule activity"/>
    <property type="evidence" value="ECO:0007669"/>
    <property type="project" value="InterPro"/>
</dbReference>
<keyword evidence="1" id="KW-0472">Membrane</keyword>
<reference evidence="2 3" key="1">
    <citation type="submission" date="2020-09" db="EMBL/GenBank/DDBJ databases">
        <authorList>
            <person name="Courtine D."/>
        </authorList>
    </citation>
    <scope>NUCLEOTIDE SEQUENCE [LARGE SCALE GENOMIC DNA]</scope>
    <source>
        <strain evidence="2 3">IRI35c</strain>
    </source>
</reference>
<proteinExistence type="predicted"/>
<organism evidence="2 3">
    <name type="scientific">Thermococcus camini</name>
    <dbReference type="NCBI Taxonomy" id="2016373"/>
    <lineage>
        <taxon>Archaea</taxon>
        <taxon>Methanobacteriati</taxon>
        <taxon>Methanobacteriota</taxon>
        <taxon>Thermococci</taxon>
        <taxon>Thermococcales</taxon>
        <taxon>Thermococcaceae</taxon>
        <taxon>Thermococcus</taxon>
    </lineage>
</organism>
<keyword evidence="2" id="KW-0969">Cilium</keyword>
<dbReference type="PANTHER" id="PTHR42200">
    <property type="entry name" value="ARCHAEAL FLAGELLA-RELATED PROTEIN F-RELATED"/>
    <property type="match status" value="1"/>
</dbReference>
<sequence length="148" mass="15634">MAGSVASELVLFITSLLVAGMVAGGLYLVTQDISDGIAVKGSSVATALRTNFEIINDPENIPSSGGLYVFYVRNIGKSPITFTPNSVVVMIDGVVIPPSNLTFTPSGILAPYDVGEIHVPMSFLSSGYHRITVVTESGNRRSLIFRIG</sequence>
<evidence type="ECO:0000313" key="2">
    <source>
        <dbReference type="EMBL" id="CAD5244569.1"/>
    </source>
</evidence>
<keyword evidence="1" id="KW-1133">Transmembrane helix</keyword>
<evidence type="ECO:0000256" key="1">
    <source>
        <dbReference type="SAM" id="Phobius"/>
    </source>
</evidence>